<dbReference type="InterPro" id="IPR000421">
    <property type="entry name" value="FA58C"/>
</dbReference>
<dbReference type="GO" id="GO:0015929">
    <property type="term" value="F:hexosaminidase activity"/>
    <property type="evidence" value="ECO:0007669"/>
    <property type="project" value="UniProtKB-ARBA"/>
</dbReference>
<dbReference type="SUPFAM" id="SSF51445">
    <property type="entry name" value="(Trans)glycosidases"/>
    <property type="match status" value="1"/>
</dbReference>
<dbReference type="PROSITE" id="PS52009">
    <property type="entry name" value="GH84"/>
    <property type="match status" value="1"/>
</dbReference>
<dbReference type="Pfam" id="PF00754">
    <property type="entry name" value="F5_F8_type_C"/>
    <property type="match status" value="2"/>
</dbReference>
<dbReference type="PANTHER" id="PTHR13170:SF16">
    <property type="entry name" value="PROTEIN O-GLCNACASE"/>
    <property type="match status" value="1"/>
</dbReference>
<sequence length="1246" mass="137408">MVVANAQSYTIYPIPQRTTEGSGTVELTQTINVVCGAGIGHVTKARIQEVLEGAGYVYQLGESASSELTNLYVGVAGSGDVADTYATSQGISKEVFTEAPNRFDSHVMQIADGNIVVLGNGERSEYYAFATLEQILDQAAGAALHEVTYEDYSHCQWRGAIEGFYGNPYSVDAHCSLFEFFKRFKMNVFIYAPKMDPYHLGYWTEEYPTEITEEQRRMGWITQDDVRRMAETARACNVHFVWAAHPGLAPGGQVSMDFSNTSTVDAGVELLMEKYHHMYDLGVRAFSVCIDDMDRNPSAQMQAHLPDQTQKRLKEEFPSQAEDEKIAPLFYVPATYALMYSGASSYLSQMATVDKDVVIGFTGYAVCGDLDKKDCDAMAGYIERNPLFWWNATVNDNNDDRLYMRELTAHYALVPEKGGISTLGGVILNPEKQAQAAKVGLFGLADYCWNPNRFDVSKNWYDCFDYLAEAGDTETAEQIRLFARYTDAIYEDQEIIDLYEAFKSKYSAGNFPAEGTAIREEMARLQAACEYIETVMANSENSDYRLFATDVKAWCAKIKAYAIIIQKSLDLLENGASMSRSESWSSFASIISLYTGLGIEPQYFISELEGYGTDSHVVGYEVHPANSYTRPFVDYLYETLGAELPGDWPAPEQPQVVTNLDPSTFNLTVTDAAATLTGLSGVELADGDYVGLYLGSIEKVTVEEMALPEGVTFETSINGKIWTPATLPVSSQNAAYVRLVRSGADGETESLGFDVLTVSFSSGSTVVPTPTISSNLKVYTEDNTSYPLELAVDGNTGTFFWSGENTAKGHYIQLDYGDVYSIDNVTLVFTGKDILSGTADIQLSTDGSNWNTIAQYSHGNLVNNRYTCAANGANARYVRLMVTSVEGSFWIQLAEFSCIVAGATAEIGTPTPSTSLGTYQSYNISNVVDGNTGTHFWSNTEPQVGDWLQLEYAEPHSIFEITLTFMENDQLIGSGEFQVSLDGQSWTKVAAYDSGGINANTRTFTTNANGATGKYLRLYITNVVGSYWLKVAEFSCVMADRVTQTTDHNQAMISALSDKNMITSYRAGEAGYVEHTFIENIDIEAVEIYHNTTFDPTYELPAISLYDGNQWVEAGTLDHLCTVIDTRNYEMVTAVRIEWNENNIPTLYEIIPAGEYEEPQVSSVMESVEESGDVVSIYTYGGRLVVRGQTMLSAVRVYDLYGRLLSQSTPNATSFMLDLDASAPAIMIVQVVDESGVVTTAKVVRH</sequence>
<dbReference type="Pfam" id="PF02838">
    <property type="entry name" value="Glyco_hydro_20b"/>
    <property type="match status" value="1"/>
</dbReference>
<dbReference type="Gene3D" id="3.20.20.80">
    <property type="entry name" value="Glycosidases"/>
    <property type="match status" value="1"/>
</dbReference>
<dbReference type="InterPro" id="IPR015882">
    <property type="entry name" value="HEX_bac_N"/>
</dbReference>
<dbReference type="SUPFAM" id="SSF49785">
    <property type="entry name" value="Galactose-binding domain-like"/>
    <property type="match status" value="2"/>
</dbReference>
<evidence type="ECO:0000256" key="3">
    <source>
        <dbReference type="PROSITE-ProRule" id="PRU01353"/>
    </source>
</evidence>
<dbReference type="PANTHER" id="PTHR13170">
    <property type="entry name" value="O-GLCNACASE"/>
    <property type="match status" value="1"/>
</dbReference>
<dbReference type="SUPFAM" id="SSF55545">
    <property type="entry name" value="beta-N-acetylhexosaminidase-like domain"/>
    <property type="match status" value="1"/>
</dbReference>
<dbReference type="Gene3D" id="3.30.379.10">
    <property type="entry name" value="Chitobiase/beta-hexosaminidase domain 2-like"/>
    <property type="match status" value="1"/>
</dbReference>
<feature type="domain" description="F5/8 type C" evidence="4">
    <location>
        <begin position="937"/>
        <end position="1036"/>
    </location>
</feature>
<dbReference type="Gene3D" id="2.60.120.260">
    <property type="entry name" value="Galactose-binding domain-like"/>
    <property type="match status" value="2"/>
</dbReference>
<keyword evidence="1 3" id="KW-0378">Hydrolase</keyword>
<dbReference type="InterPro" id="IPR017853">
    <property type="entry name" value="GH"/>
</dbReference>
<evidence type="ECO:0000313" key="6">
    <source>
        <dbReference type="EMBL" id="HJG89433.1"/>
    </source>
</evidence>
<feature type="domain" description="GH84" evidence="5">
    <location>
        <begin position="156"/>
        <end position="452"/>
    </location>
</feature>
<proteinExistence type="inferred from homology"/>
<dbReference type="PROSITE" id="PS50022">
    <property type="entry name" value="FA58C_3"/>
    <property type="match status" value="2"/>
</dbReference>
<dbReference type="Proteomes" id="UP000757103">
    <property type="component" value="Unassembled WGS sequence"/>
</dbReference>
<dbReference type="Gene3D" id="1.20.58.460">
    <property type="entry name" value="Hyaluronidase post-catalytic domain-like"/>
    <property type="match status" value="1"/>
</dbReference>
<comment type="caution">
    <text evidence="6">The sequence shown here is derived from an EMBL/GenBank/DDBJ whole genome shotgun (WGS) entry which is preliminary data.</text>
</comment>
<dbReference type="InterPro" id="IPR051822">
    <property type="entry name" value="Glycosyl_Hydrolase_84"/>
</dbReference>
<evidence type="ECO:0000256" key="2">
    <source>
        <dbReference type="ARBA" id="ARBA00023295"/>
    </source>
</evidence>
<dbReference type="AlphaFoldDB" id="A0A921MRD8"/>
<dbReference type="Pfam" id="PF07555">
    <property type="entry name" value="NAGidase"/>
    <property type="match status" value="1"/>
</dbReference>
<dbReference type="GO" id="GO:1901135">
    <property type="term" value="P:carbohydrate derivative metabolic process"/>
    <property type="evidence" value="ECO:0007669"/>
    <property type="project" value="UniProtKB-ARBA"/>
</dbReference>
<dbReference type="EMBL" id="DYUD01000024">
    <property type="protein sequence ID" value="HJG89433.1"/>
    <property type="molecule type" value="Genomic_DNA"/>
</dbReference>
<feature type="domain" description="F5/8 type C" evidence="4">
    <location>
        <begin position="755"/>
        <end position="898"/>
    </location>
</feature>
<reference evidence="6" key="2">
    <citation type="submission" date="2021-09" db="EMBL/GenBank/DDBJ databases">
        <authorList>
            <person name="Gilroy R."/>
        </authorList>
    </citation>
    <scope>NUCLEOTIDE SEQUENCE</scope>
    <source>
        <strain evidence="6">CHK121-7720</strain>
    </source>
</reference>
<dbReference type="InterPro" id="IPR029018">
    <property type="entry name" value="Hex-like_dom2"/>
</dbReference>
<evidence type="ECO:0000259" key="4">
    <source>
        <dbReference type="PROSITE" id="PS50022"/>
    </source>
</evidence>
<reference evidence="6" key="1">
    <citation type="journal article" date="2021" name="PeerJ">
        <title>Extensive microbial diversity within the chicken gut microbiome revealed by metagenomics and culture.</title>
        <authorList>
            <person name="Gilroy R."/>
            <person name="Ravi A."/>
            <person name="Getino M."/>
            <person name="Pursley I."/>
            <person name="Horton D.L."/>
            <person name="Alikhan N.F."/>
            <person name="Baker D."/>
            <person name="Gharbi K."/>
            <person name="Hall N."/>
            <person name="Watson M."/>
            <person name="Adriaenssens E.M."/>
            <person name="Foster-Nyarko E."/>
            <person name="Jarju S."/>
            <person name="Secka A."/>
            <person name="Antonio M."/>
            <person name="Oren A."/>
            <person name="Chaudhuri R.R."/>
            <person name="La Ragione R."/>
            <person name="Hildebrand F."/>
            <person name="Pallen M.J."/>
        </authorList>
    </citation>
    <scope>NUCLEOTIDE SEQUENCE</scope>
    <source>
        <strain evidence="6">CHK121-7720</strain>
    </source>
</reference>
<evidence type="ECO:0000256" key="1">
    <source>
        <dbReference type="ARBA" id="ARBA00022801"/>
    </source>
</evidence>
<organism evidence="6 7">
    <name type="scientific">Barnesiella viscericola</name>
    <dbReference type="NCBI Taxonomy" id="397865"/>
    <lineage>
        <taxon>Bacteria</taxon>
        <taxon>Pseudomonadati</taxon>
        <taxon>Bacteroidota</taxon>
        <taxon>Bacteroidia</taxon>
        <taxon>Bacteroidales</taxon>
        <taxon>Barnesiellaceae</taxon>
        <taxon>Barnesiella</taxon>
    </lineage>
</organism>
<dbReference type="InterPro" id="IPR011496">
    <property type="entry name" value="O-GlcNAcase_cat"/>
</dbReference>
<comment type="similarity">
    <text evidence="3">Belongs to the glycosyl hydrolase 84 family.</text>
</comment>
<accession>A0A921MRD8</accession>
<evidence type="ECO:0000259" key="5">
    <source>
        <dbReference type="PROSITE" id="PS52009"/>
    </source>
</evidence>
<dbReference type="InterPro" id="IPR008979">
    <property type="entry name" value="Galactose-bd-like_sf"/>
</dbReference>
<name>A0A921MRD8_9BACT</name>
<dbReference type="GO" id="GO:0005975">
    <property type="term" value="P:carbohydrate metabolic process"/>
    <property type="evidence" value="ECO:0007669"/>
    <property type="project" value="UniProtKB-ARBA"/>
</dbReference>
<feature type="active site" description="Proton donor" evidence="3">
    <location>
        <position position="292"/>
    </location>
</feature>
<evidence type="ECO:0000313" key="7">
    <source>
        <dbReference type="Proteomes" id="UP000757103"/>
    </source>
</evidence>
<dbReference type="RefSeq" id="WP_273306660.1">
    <property type="nucleotide sequence ID" value="NZ_DYUD01000024.1"/>
</dbReference>
<gene>
    <name evidence="6" type="ORF">K8U91_08205</name>
</gene>
<keyword evidence="2 3" id="KW-0326">Glycosidase</keyword>
<protein>
    <submittedName>
        <fullName evidence="6">Beta-N-acetylglucosaminidase domain-containing protein</fullName>
    </submittedName>
</protein>